<dbReference type="InterPro" id="IPR016084">
    <property type="entry name" value="Haem_Oase-like_multi-hlx"/>
</dbReference>
<reference evidence="3 4" key="1">
    <citation type="submission" date="2024-10" db="EMBL/GenBank/DDBJ databases">
        <title>The Natural Products Discovery Center: Release of the First 8490 Sequenced Strains for Exploring Actinobacteria Biosynthetic Diversity.</title>
        <authorList>
            <person name="Kalkreuter E."/>
            <person name="Kautsar S.A."/>
            <person name="Yang D."/>
            <person name="Bader C.D."/>
            <person name="Teijaro C.N."/>
            <person name="Fluegel L."/>
            <person name="Davis C.M."/>
            <person name="Simpson J.R."/>
            <person name="Lauterbach L."/>
            <person name="Steele A.D."/>
            <person name="Gui C."/>
            <person name="Meng S."/>
            <person name="Li G."/>
            <person name="Viehrig K."/>
            <person name="Ye F."/>
            <person name="Su P."/>
            <person name="Kiefer A.F."/>
            <person name="Nichols A."/>
            <person name="Cepeda A.J."/>
            <person name="Yan W."/>
            <person name="Fan B."/>
            <person name="Jiang Y."/>
            <person name="Adhikari A."/>
            <person name="Zheng C.-J."/>
            <person name="Schuster L."/>
            <person name="Cowan T.M."/>
            <person name="Smanski M.J."/>
            <person name="Chevrette M.G."/>
            <person name="De Carvalho L.P.S."/>
            <person name="Shen B."/>
        </authorList>
    </citation>
    <scope>NUCLEOTIDE SEQUENCE [LARGE SCALE GENOMIC DNA]</scope>
    <source>
        <strain evidence="3 4">NPDC004550</strain>
    </source>
</reference>
<dbReference type="PANTHER" id="PTHR43198:SF2">
    <property type="entry name" value="SI:CH1073-67J19.1-RELATED"/>
    <property type="match status" value="1"/>
</dbReference>
<accession>A0ABW6NGU9</accession>
<comment type="pathway">
    <text evidence="1">Cofactor biosynthesis; thiamine diphosphate biosynthesis.</text>
</comment>
<evidence type="ECO:0000256" key="1">
    <source>
        <dbReference type="ARBA" id="ARBA00004948"/>
    </source>
</evidence>
<dbReference type="RefSeq" id="WP_387249601.1">
    <property type="nucleotide sequence ID" value="NZ_JBIALX010000002.1"/>
</dbReference>
<protein>
    <submittedName>
        <fullName evidence="3">TenA family protein</fullName>
    </submittedName>
</protein>
<name>A0ABW6NGU9_9NOCA</name>
<comment type="caution">
    <text evidence="3">The sequence shown here is derived from an EMBL/GenBank/DDBJ whole genome shotgun (WGS) entry which is preliminary data.</text>
</comment>
<dbReference type="EMBL" id="JBIALX010000002">
    <property type="protein sequence ID" value="MFF0452879.1"/>
    <property type="molecule type" value="Genomic_DNA"/>
</dbReference>
<dbReference type="Gene3D" id="1.20.910.10">
    <property type="entry name" value="Heme oxygenase-like"/>
    <property type="match status" value="1"/>
</dbReference>
<dbReference type="InterPro" id="IPR050967">
    <property type="entry name" value="Thiamine_Salvage_TenA"/>
</dbReference>
<evidence type="ECO:0000313" key="4">
    <source>
        <dbReference type="Proteomes" id="UP001601521"/>
    </source>
</evidence>
<proteinExistence type="predicted"/>
<organism evidence="3 4">
    <name type="scientific">Nocardia africana</name>
    <dbReference type="NCBI Taxonomy" id="134964"/>
    <lineage>
        <taxon>Bacteria</taxon>
        <taxon>Bacillati</taxon>
        <taxon>Actinomycetota</taxon>
        <taxon>Actinomycetes</taxon>
        <taxon>Mycobacteriales</taxon>
        <taxon>Nocardiaceae</taxon>
        <taxon>Nocardia</taxon>
    </lineage>
</organism>
<dbReference type="InterPro" id="IPR004305">
    <property type="entry name" value="Thiaminase-2/PQQC"/>
</dbReference>
<gene>
    <name evidence="3" type="ORF">ACFYTH_05865</name>
</gene>
<dbReference type="SUPFAM" id="SSF48613">
    <property type="entry name" value="Heme oxygenase-like"/>
    <property type="match status" value="1"/>
</dbReference>
<keyword evidence="4" id="KW-1185">Reference proteome</keyword>
<dbReference type="Proteomes" id="UP001601521">
    <property type="component" value="Unassembled WGS sequence"/>
</dbReference>
<dbReference type="PANTHER" id="PTHR43198">
    <property type="entry name" value="BIFUNCTIONAL TH2 PROTEIN"/>
    <property type="match status" value="1"/>
</dbReference>
<sequence>MGTLLDECIAAAGPAWDRYHNHPWFEALENGTLPIEQFVRFQLEDAPFIPYLHQTVALALAKAPVGSSWSRAAATLLSEVFVAKELANKREILESLGVRNPRFDRWALSPRREGYANHILRAALEGTAADTAAALLPCTFFTRVVGRRFESVDIKGPEAYRRWARIYADKQMYHIVDAHEGLIEDEVAREPGRRDHLIRLFVRSTQHQVAVFDDALEPGPAWPQVVLSDFEPQRIEL</sequence>
<dbReference type="Pfam" id="PF03070">
    <property type="entry name" value="TENA_THI-4"/>
    <property type="match status" value="1"/>
</dbReference>
<evidence type="ECO:0000313" key="3">
    <source>
        <dbReference type="EMBL" id="MFF0452879.1"/>
    </source>
</evidence>
<feature type="domain" description="Thiaminase-2/PQQC" evidence="2">
    <location>
        <begin position="12"/>
        <end position="216"/>
    </location>
</feature>
<evidence type="ECO:0000259" key="2">
    <source>
        <dbReference type="Pfam" id="PF03070"/>
    </source>
</evidence>